<evidence type="ECO:0000313" key="2">
    <source>
        <dbReference type="EMBL" id="KAJ8450249.1"/>
    </source>
</evidence>
<feature type="compositionally biased region" description="Pro residues" evidence="1">
    <location>
        <begin position="194"/>
        <end position="234"/>
    </location>
</feature>
<dbReference type="OrthoDB" id="998115at2759"/>
<dbReference type="PANTHER" id="PTHR31152:SF1">
    <property type="entry name" value="PLAC8 FAMILY PROTEIN"/>
    <property type="match status" value="1"/>
</dbReference>
<organism evidence="2 3">
    <name type="scientific">Carnegiea gigantea</name>
    <dbReference type="NCBI Taxonomy" id="171969"/>
    <lineage>
        <taxon>Eukaryota</taxon>
        <taxon>Viridiplantae</taxon>
        <taxon>Streptophyta</taxon>
        <taxon>Embryophyta</taxon>
        <taxon>Tracheophyta</taxon>
        <taxon>Spermatophyta</taxon>
        <taxon>Magnoliopsida</taxon>
        <taxon>eudicotyledons</taxon>
        <taxon>Gunneridae</taxon>
        <taxon>Pentapetalae</taxon>
        <taxon>Caryophyllales</taxon>
        <taxon>Cactineae</taxon>
        <taxon>Cactaceae</taxon>
        <taxon>Cactoideae</taxon>
        <taxon>Echinocereeae</taxon>
        <taxon>Carnegiea</taxon>
    </lineage>
</organism>
<dbReference type="PANTHER" id="PTHR31152">
    <property type="entry name" value="PLAC8 FAMILY PROTEIN"/>
    <property type="match status" value="1"/>
</dbReference>
<proteinExistence type="predicted"/>
<dbReference type="AlphaFoldDB" id="A0A9Q1KWM0"/>
<reference evidence="2" key="1">
    <citation type="submission" date="2022-04" db="EMBL/GenBank/DDBJ databases">
        <title>Carnegiea gigantea Genome sequencing and assembly v2.</title>
        <authorList>
            <person name="Copetti D."/>
            <person name="Sanderson M.J."/>
            <person name="Burquez A."/>
            <person name="Wojciechowski M.F."/>
        </authorList>
    </citation>
    <scope>NUCLEOTIDE SEQUENCE</scope>
    <source>
        <strain evidence="2">SGP5-SGP5p</strain>
        <tissue evidence="2">Aerial part</tissue>
    </source>
</reference>
<dbReference type="Proteomes" id="UP001153076">
    <property type="component" value="Unassembled WGS sequence"/>
</dbReference>
<protein>
    <submittedName>
        <fullName evidence="2">Uncharacterized protein</fullName>
    </submittedName>
</protein>
<gene>
    <name evidence="2" type="ORF">Cgig2_033443</name>
</gene>
<sequence>MTRYQCCGGYMPCSGKLKEKNCPECCLCIEAFFCFVQSVMATRWMLQDEFNIQTTPCDNCLISLMFVIKQLSCICSLLAIITCNDNLNNVAECLRSIADLTQHKIEMDKRDGLITAVPETAMGVPPVQQMSRADPEIPPPVTGIPAQQVVYAYPAPAAGLPSHVFASPEPSTGLYPPVFAPGPYPAFNQVGIAPPNPGQLPPPVFNPEPHPPPNQDQPPPVLGPGHPPPSQKMM</sequence>
<keyword evidence="3" id="KW-1185">Reference proteome</keyword>
<comment type="caution">
    <text evidence="2">The sequence shown here is derived from an EMBL/GenBank/DDBJ whole genome shotgun (WGS) entry which is preliminary data.</text>
</comment>
<evidence type="ECO:0000313" key="3">
    <source>
        <dbReference type="Proteomes" id="UP001153076"/>
    </source>
</evidence>
<name>A0A9Q1KWM0_9CARY</name>
<feature type="region of interest" description="Disordered" evidence="1">
    <location>
        <begin position="188"/>
        <end position="234"/>
    </location>
</feature>
<dbReference type="EMBL" id="JAKOGI010000017">
    <property type="protein sequence ID" value="KAJ8450249.1"/>
    <property type="molecule type" value="Genomic_DNA"/>
</dbReference>
<evidence type="ECO:0000256" key="1">
    <source>
        <dbReference type="SAM" id="MobiDB-lite"/>
    </source>
</evidence>
<accession>A0A9Q1KWM0</accession>